<protein>
    <submittedName>
        <fullName evidence="10">Inner membrane ABC transporter permease protein YdcV</fullName>
    </submittedName>
</protein>
<dbReference type="GeneID" id="55492402"/>
<dbReference type="InterPro" id="IPR000515">
    <property type="entry name" value="MetI-like"/>
</dbReference>
<dbReference type="OrthoDB" id="9815533at2"/>
<evidence type="ECO:0000256" key="4">
    <source>
        <dbReference type="ARBA" id="ARBA00022519"/>
    </source>
</evidence>
<proteinExistence type="inferred from homology"/>
<organism evidence="10 11">
    <name type="scientific">Ruegeria atlantica</name>
    <dbReference type="NCBI Taxonomy" id="81569"/>
    <lineage>
        <taxon>Bacteria</taxon>
        <taxon>Pseudomonadati</taxon>
        <taxon>Pseudomonadota</taxon>
        <taxon>Alphaproteobacteria</taxon>
        <taxon>Rhodobacterales</taxon>
        <taxon>Roseobacteraceae</taxon>
        <taxon>Ruegeria</taxon>
    </lineage>
</organism>
<keyword evidence="7 8" id="KW-0472">Membrane</keyword>
<keyword evidence="5 8" id="KW-0812">Transmembrane</keyword>
<accession>A0A0P1EBQ9</accession>
<keyword evidence="6 8" id="KW-1133">Transmembrane helix</keyword>
<feature type="transmembrane region" description="Helical" evidence="8">
    <location>
        <begin position="12"/>
        <end position="33"/>
    </location>
</feature>
<dbReference type="PROSITE" id="PS50928">
    <property type="entry name" value="ABC_TM1"/>
    <property type="match status" value="1"/>
</dbReference>
<keyword evidence="2 8" id="KW-0813">Transport</keyword>
<gene>
    <name evidence="10" type="primary">ydcV_4</name>
    <name evidence="10" type="ORF">RUA4292_01133</name>
</gene>
<dbReference type="STRING" id="81569.RUM4293_01501"/>
<feature type="transmembrane region" description="Helical" evidence="8">
    <location>
        <begin position="64"/>
        <end position="90"/>
    </location>
</feature>
<dbReference type="Gene3D" id="1.10.3720.10">
    <property type="entry name" value="MetI-like"/>
    <property type="match status" value="1"/>
</dbReference>
<sequence>MTPGLFAKFNRVGAWVLLLFLVTPALIAIPVSLTPKRFLSMPKGELSLRHFEKLFTSEEWLSSFFQSGVIAVSTSLLATFLGTLCAIGLWRVSSKYSELVRAFLLLPLIIPQIISAMAFYRLWIPLGLLDSYAGLILAHTILAAPMVLITVSASLATFDPRLEQASKNLGASNWTTMRRVILPSIKPGVFAGALFAFILSWDEIVVTLFISKYSVYTLPRRMWNGIRENTDPTVAAAAVVLIAITLIAFVIFSIMSRRSAKSEAPEGGNK</sequence>
<evidence type="ECO:0000256" key="8">
    <source>
        <dbReference type="RuleBase" id="RU363032"/>
    </source>
</evidence>
<evidence type="ECO:0000313" key="10">
    <source>
        <dbReference type="EMBL" id="CUH46966.1"/>
    </source>
</evidence>
<dbReference type="SUPFAM" id="SSF161098">
    <property type="entry name" value="MetI-like"/>
    <property type="match status" value="1"/>
</dbReference>
<dbReference type="Proteomes" id="UP000050783">
    <property type="component" value="Unassembled WGS sequence"/>
</dbReference>
<dbReference type="GO" id="GO:0055085">
    <property type="term" value="P:transmembrane transport"/>
    <property type="evidence" value="ECO:0007669"/>
    <property type="project" value="InterPro"/>
</dbReference>
<feature type="domain" description="ABC transmembrane type-1" evidence="9">
    <location>
        <begin position="64"/>
        <end position="252"/>
    </location>
</feature>
<feature type="transmembrane region" description="Helical" evidence="8">
    <location>
        <begin position="233"/>
        <end position="255"/>
    </location>
</feature>
<comment type="subcellular location">
    <subcellularLocation>
        <location evidence="1">Cell inner membrane</location>
        <topology evidence="1">Multi-pass membrane protein</topology>
    </subcellularLocation>
    <subcellularLocation>
        <location evidence="8">Cell membrane</location>
        <topology evidence="8">Multi-pass membrane protein</topology>
    </subcellularLocation>
</comment>
<evidence type="ECO:0000259" key="9">
    <source>
        <dbReference type="PROSITE" id="PS50928"/>
    </source>
</evidence>
<dbReference type="PANTHER" id="PTHR43357">
    <property type="entry name" value="INNER MEMBRANE ABC TRANSPORTER PERMEASE PROTEIN YDCV"/>
    <property type="match status" value="1"/>
</dbReference>
<dbReference type="PANTHER" id="PTHR43357:SF4">
    <property type="entry name" value="INNER MEMBRANE ABC TRANSPORTER PERMEASE PROTEIN YDCV"/>
    <property type="match status" value="1"/>
</dbReference>
<evidence type="ECO:0000313" key="11">
    <source>
        <dbReference type="Proteomes" id="UP000050783"/>
    </source>
</evidence>
<reference evidence="10 11" key="1">
    <citation type="submission" date="2015-09" db="EMBL/GenBank/DDBJ databases">
        <authorList>
            <consortium name="Swine Surveillance"/>
        </authorList>
    </citation>
    <scope>NUCLEOTIDE SEQUENCE [LARGE SCALE GENOMIC DNA]</scope>
    <source>
        <strain evidence="10 11">CECT 4292</strain>
    </source>
</reference>
<feature type="transmembrane region" description="Helical" evidence="8">
    <location>
        <begin position="136"/>
        <end position="158"/>
    </location>
</feature>
<evidence type="ECO:0000256" key="6">
    <source>
        <dbReference type="ARBA" id="ARBA00022989"/>
    </source>
</evidence>
<dbReference type="EMBL" id="CYPU01000019">
    <property type="protein sequence ID" value="CUH46966.1"/>
    <property type="molecule type" value="Genomic_DNA"/>
</dbReference>
<dbReference type="FunFam" id="1.10.3720.10:FF:000175">
    <property type="entry name" value="Opine/polyamine ABC transporter, permease protein"/>
    <property type="match status" value="1"/>
</dbReference>
<name>A0A0P1EBQ9_9RHOB</name>
<dbReference type="GO" id="GO:0005886">
    <property type="term" value="C:plasma membrane"/>
    <property type="evidence" value="ECO:0007669"/>
    <property type="project" value="UniProtKB-SubCell"/>
</dbReference>
<feature type="transmembrane region" description="Helical" evidence="8">
    <location>
        <begin position="102"/>
        <end position="124"/>
    </location>
</feature>
<evidence type="ECO:0000256" key="1">
    <source>
        <dbReference type="ARBA" id="ARBA00004429"/>
    </source>
</evidence>
<evidence type="ECO:0000256" key="7">
    <source>
        <dbReference type="ARBA" id="ARBA00023136"/>
    </source>
</evidence>
<keyword evidence="3" id="KW-1003">Cell membrane</keyword>
<evidence type="ECO:0000256" key="5">
    <source>
        <dbReference type="ARBA" id="ARBA00022692"/>
    </source>
</evidence>
<dbReference type="Pfam" id="PF00528">
    <property type="entry name" value="BPD_transp_1"/>
    <property type="match status" value="1"/>
</dbReference>
<dbReference type="InterPro" id="IPR035906">
    <property type="entry name" value="MetI-like_sf"/>
</dbReference>
<keyword evidence="4" id="KW-0997">Cell inner membrane</keyword>
<comment type="similarity">
    <text evidence="8">Belongs to the binding-protein-dependent transport system permease family.</text>
</comment>
<feature type="transmembrane region" description="Helical" evidence="8">
    <location>
        <begin position="188"/>
        <end position="213"/>
    </location>
</feature>
<dbReference type="CDD" id="cd06261">
    <property type="entry name" value="TM_PBP2"/>
    <property type="match status" value="1"/>
</dbReference>
<dbReference type="RefSeq" id="WP_058276721.1">
    <property type="nucleotide sequence ID" value="NZ_CYPU01000019.1"/>
</dbReference>
<evidence type="ECO:0000256" key="3">
    <source>
        <dbReference type="ARBA" id="ARBA00022475"/>
    </source>
</evidence>
<evidence type="ECO:0000256" key="2">
    <source>
        <dbReference type="ARBA" id="ARBA00022448"/>
    </source>
</evidence>
<dbReference type="AlphaFoldDB" id="A0A0P1EBQ9"/>